<proteinExistence type="predicted"/>
<evidence type="ECO:0000313" key="2">
    <source>
        <dbReference type="Proteomes" id="UP000016666"/>
    </source>
</evidence>
<dbReference type="Ensembl" id="ENSAPLT00000047920.1">
    <property type="protein sequence ID" value="ENSAPLP00000026401.1"/>
    <property type="gene ID" value="ENSAPLG00000018496.1"/>
</dbReference>
<evidence type="ECO:0000313" key="1">
    <source>
        <dbReference type="Ensembl" id="ENSAPLP00000026401.1"/>
    </source>
</evidence>
<dbReference type="InterPro" id="IPR023407">
    <property type="entry name" value="Ribosomal_eS27_Zn-bd_dom_sf"/>
</dbReference>
<reference evidence="1 2" key="1">
    <citation type="submission" date="2017-10" db="EMBL/GenBank/DDBJ databases">
        <title>A new Pekin duck reference genome.</title>
        <authorList>
            <person name="Hou Z.-C."/>
            <person name="Zhou Z.-K."/>
            <person name="Zhu F."/>
            <person name="Hou S.-S."/>
        </authorList>
    </citation>
    <scope>NUCLEOTIDE SEQUENCE [LARGE SCALE GENOMIC DNA]</scope>
</reference>
<name>A0A493TKI2_ANAPP</name>
<dbReference type="Gene3D" id="2.20.25.100">
    <property type="entry name" value="Zn-binding ribosomal proteins"/>
    <property type="match status" value="1"/>
</dbReference>
<reference evidence="1" key="3">
    <citation type="submission" date="2025-09" db="UniProtKB">
        <authorList>
            <consortium name="Ensembl"/>
        </authorList>
    </citation>
    <scope>IDENTIFICATION</scope>
</reference>
<keyword evidence="2" id="KW-1185">Reference proteome</keyword>
<dbReference type="AlphaFoldDB" id="A0A493TKI2"/>
<organism evidence="1 2">
    <name type="scientific">Anas platyrhynchos platyrhynchos</name>
    <name type="common">Northern mallard</name>
    <dbReference type="NCBI Taxonomy" id="8840"/>
    <lineage>
        <taxon>Eukaryota</taxon>
        <taxon>Metazoa</taxon>
        <taxon>Chordata</taxon>
        <taxon>Craniata</taxon>
        <taxon>Vertebrata</taxon>
        <taxon>Euteleostomi</taxon>
        <taxon>Archelosauria</taxon>
        <taxon>Archosauria</taxon>
        <taxon>Dinosauria</taxon>
        <taxon>Saurischia</taxon>
        <taxon>Theropoda</taxon>
        <taxon>Coelurosauria</taxon>
        <taxon>Aves</taxon>
        <taxon>Neognathae</taxon>
        <taxon>Galloanserae</taxon>
        <taxon>Anseriformes</taxon>
        <taxon>Anatidae</taxon>
        <taxon>Anatinae</taxon>
        <taxon>Anas</taxon>
    </lineage>
</organism>
<protein>
    <submittedName>
        <fullName evidence="1">Uncharacterized protein</fullName>
    </submittedName>
</protein>
<sequence length="71" mass="8414">ALNHFDILHPNDNYMKHFRERLQQSEHKFNLTINPPSCTKIITLFSRILILYGNCSTVLHIAKEIFYVKLN</sequence>
<dbReference type="Proteomes" id="UP000016666">
    <property type="component" value="Chromosome 8"/>
</dbReference>
<reference evidence="1" key="2">
    <citation type="submission" date="2025-08" db="UniProtKB">
        <authorList>
            <consortium name="Ensembl"/>
        </authorList>
    </citation>
    <scope>IDENTIFICATION</scope>
</reference>
<accession>A0A493TKI2</accession>